<protein>
    <submittedName>
        <fullName evidence="2">Uncharacterized protein</fullName>
    </submittedName>
</protein>
<dbReference type="EMBL" id="BAWF01000055">
    <property type="protein sequence ID" value="GAF48539.1"/>
    <property type="molecule type" value="Genomic_DNA"/>
</dbReference>
<reference evidence="2 3" key="1">
    <citation type="submission" date="2014-02" db="EMBL/GenBank/DDBJ databases">
        <title>Whole genome shotgun sequence of Rhodococcus wratislaviensis NBRC 100605.</title>
        <authorList>
            <person name="Hosoyama A."/>
            <person name="Tsuchikane K."/>
            <person name="Yoshida I."/>
            <person name="Ohji S."/>
            <person name="Ichikawa N."/>
            <person name="Yamazoe A."/>
            <person name="Fujita N."/>
        </authorList>
    </citation>
    <scope>NUCLEOTIDE SEQUENCE [LARGE SCALE GENOMIC DNA]</scope>
    <source>
        <strain evidence="2 3">NBRC 100605</strain>
    </source>
</reference>
<proteinExistence type="predicted"/>
<dbReference type="Proteomes" id="UP000019491">
    <property type="component" value="Unassembled WGS sequence"/>
</dbReference>
<gene>
    <name evidence="2" type="ORF">RW1_055_00350</name>
</gene>
<feature type="region of interest" description="Disordered" evidence="1">
    <location>
        <begin position="1"/>
        <end position="40"/>
    </location>
</feature>
<dbReference type="AlphaFoldDB" id="X0PYB7"/>
<feature type="compositionally biased region" description="Basic residues" evidence="1">
    <location>
        <begin position="13"/>
        <end position="26"/>
    </location>
</feature>
<sequence length="175" mass="19987">MGRSKKATQSTRAAKKQRSRLKRRARTFAPTNERSTDPIESLDPGFGLIHMVPEFTVEDYYTLRAADDLPADGLFDLIDPTLTRILTARREWDNFEDSSWDHVPHREYAFQAWGNSAEPLSITVSENANGPIWEVYYPNSGDGRSSPPSETYTNRDALVTELDRLEQLGHQRMEV</sequence>
<accession>X0PYB7</accession>
<name>X0PYB7_RHOWR</name>
<organism evidence="2 3">
    <name type="scientific">Rhodococcus wratislaviensis NBRC 100605</name>
    <dbReference type="NCBI Taxonomy" id="1219028"/>
    <lineage>
        <taxon>Bacteria</taxon>
        <taxon>Bacillati</taxon>
        <taxon>Actinomycetota</taxon>
        <taxon>Actinomycetes</taxon>
        <taxon>Mycobacteriales</taxon>
        <taxon>Nocardiaceae</taxon>
        <taxon>Rhodococcus</taxon>
    </lineage>
</organism>
<comment type="caution">
    <text evidence="2">The sequence shown here is derived from an EMBL/GenBank/DDBJ whole genome shotgun (WGS) entry which is preliminary data.</text>
</comment>
<keyword evidence="3" id="KW-1185">Reference proteome</keyword>
<evidence type="ECO:0000256" key="1">
    <source>
        <dbReference type="SAM" id="MobiDB-lite"/>
    </source>
</evidence>
<evidence type="ECO:0000313" key="3">
    <source>
        <dbReference type="Proteomes" id="UP000019491"/>
    </source>
</evidence>
<evidence type="ECO:0000313" key="2">
    <source>
        <dbReference type="EMBL" id="GAF48539.1"/>
    </source>
</evidence>